<keyword evidence="11" id="KW-1185">Reference proteome</keyword>
<keyword evidence="7" id="KW-0007">Acetylation</keyword>
<dbReference type="Pfam" id="PF08240">
    <property type="entry name" value="ADH_N"/>
    <property type="match status" value="1"/>
</dbReference>
<dbReference type="InterPro" id="IPR051603">
    <property type="entry name" value="Zinc-ADH_QOR/CCCR"/>
</dbReference>
<evidence type="ECO:0000256" key="8">
    <source>
        <dbReference type="RuleBase" id="RU364000"/>
    </source>
</evidence>
<evidence type="ECO:0000256" key="6">
    <source>
        <dbReference type="ARBA" id="ARBA00022884"/>
    </source>
</evidence>
<dbReference type="SUPFAM" id="SSF50129">
    <property type="entry name" value="GroES-like"/>
    <property type="match status" value="1"/>
</dbReference>
<dbReference type="PROSITE" id="PS01162">
    <property type="entry name" value="QOR_ZETA_CRYSTAL"/>
    <property type="match status" value="1"/>
</dbReference>
<dbReference type="InterPro" id="IPR013149">
    <property type="entry name" value="ADH-like_C"/>
</dbReference>
<comment type="subunit">
    <text evidence="3">Homotetramer.</text>
</comment>
<keyword evidence="8" id="KW-0560">Oxidoreductase</keyword>
<evidence type="ECO:0000256" key="2">
    <source>
        <dbReference type="ARBA" id="ARBA00010371"/>
    </source>
</evidence>
<evidence type="ECO:0000256" key="5">
    <source>
        <dbReference type="ARBA" id="ARBA00022857"/>
    </source>
</evidence>
<dbReference type="InterPro" id="IPR020843">
    <property type="entry name" value="ER"/>
</dbReference>
<evidence type="ECO:0000313" key="10">
    <source>
        <dbReference type="EMBL" id="MBD7969377.1"/>
    </source>
</evidence>
<dbReference type="InterPro" id="IPR013154">
    <property type="entry name" value="ADH-like_N"/>
</dbReference>
<keyword evidence="8" id="KW-0862">Zinc</keyword>
<dbReference type="EMBL" id="JACSQL010000006">
    <property type="protein sequence ID" value="MBD7969377.1"/>
    <property type="molecule type" value="Genomic_DNA"/>
</dbReference>
<evidence type="ECO:0000259" key="9">
    <source>
        <dbReference type="SMART" id="SM00829"/>
    </source>
</evidence>
<sequence length="338" mass="37253">MKAVGLYRYLPIEDPESLMDLTIEKPTPAGRDLLVKVKAISVNPVDTKVRAPKDKKEEDPKILGYDVAGIVEEVGESCTLFKPGDEVFYAGTITRQGGNSEFHLVDERIVGHKPATLSFAEAAALPLTGITAWEGMFERIGISENAADNHNKTILIISGAGGVGSIATQLGKYAGLTVIATASRPESINWVKKQGADHVVNHREDLVSQVRELGYTYIDYIFCLNSTGEHYEAMCELIAPQGTIGTIVESDHPLDLSPLKSKSAGLVWEYMFTRAMYETEDMIRQHDILNKLSTLVDQKKIHTTLTKRLEPIHAANLREAHSIVEQGDMIGKLVLEHF</sequence>
<keyword evidence="6" id="KW-0694">RNA-binding</keyword>
<dbReference type="NCBIfam" id="TIGR02817">
    <property type="entry name" value="adh_fam_1"/>
    <property type="match status" value="1"/>
</dbReference>
<gene>
    <name evidence="10" type="ORF">H9647_14995</name>
</gene>
<keyword evidence="5" id="KW-0521">NADP</keyword>
<proteinExistence type="inferred from homology"/>
<evidence type="ECO:0000313" key="11">
    <source>
        <dbReference type="Proteomes" id="UP000608071"/>
    </source>
</evidence>
<dbReference type="InterPro" id="IPR036291">
    <property type="entry name" value="NAD(P)-bd_dom_sf"/>
</dbReference>
<dbReference type="SMART" id="SM00829">
    <property type="entry name" value="PKS_ER"/>
    <property type="match status" value="1"/>
</dbReference>
<comment type="caution">
    <text evidence="10">The sequence shown here is derived from an EMBL/GenBank/DDBJ whole genome shotgun (WGS) entry which is preliminary data.</text>
</comment>
<accession>A0ABR8T0V1</accession>
<dbReference type="Gene3D" id="3.40.50.720">
    <property type="entry name" value="NAD(P)-binding Rossmann-like Domain"/>
    <property type="match status" value="1"/>
</dbReference>
<dbReference type="Proteomes" id="UP000608071">
    <property type="component" value="Unassembled WGS sequence"/>
</dbReference>
<evidence type="ECO:0000256" key="1">
    <source>
        <dbReference type="ARBA" id="ARBA00004496"/>
    </source>
</evidence>
<protein>
    <recommendedName>
        <fullName evidence="8">Zinc-type alcohol dehydrogenase-like protein</fullName>
    </recommendedName>
</protein>
<feature type="domain" description="Enoyl reductase (ER)" evidence="9">
    <location>
        <begin position="13"/>
        <end position="335"/>
    </location>
</feature>
<keyword evidence="4" id="KW-0963">Cytoplasm</keyword>
<comment type="subcellular location">
    <subcellularLocation>
        <location evidence="1">Cytoplasm</location>
    </subcellularLocation>
</comment>
<dbReference type="PANTHER" id="PTHR44154:SF1">
    <property type="entry name" value="QUINONE OXIDOREDUCTASE"/>
    <property type="match status" value="1"/>
</dbReference>
<dbReference type="Gene3D" id="3.90.180.10">
    <property type="entry name" value="Medium-chain alcohol dehydrogenases, catalytic domain"/>
    <property type="match status" value="1"/>
</dbReference>
<comment type="similarity">
    <text evidence="2 8">Belongs to the zinc-containing alcohol dehydrogenase family. Quinone oxidoreductase subfamily.</text>
</comment>
<dbReference type="Pfam" id="PF00107">
    <property type="entry name" value="ADH_zinc_N"/>
    <property type="match status" value="1"/>
</dbReference>
<dbReference type="InterPro" id="IPR002364">
    <property type="entry name" value="Quin_OxRdtase/zeta-crystal_CS"/>
</dbReference>
<dbReference type="SUPFAM" id="SSF51735">
    <property type="entry name" value="NAD(P)-binding Rossmann-fold domains"/>
    <property type="match status" value="1"/>
</dbReference>
<evidence type="ECO:0000256" key="7">
    <source>
        <dbReference type="ARBA" id="ARBA00022990"/>
    </source>
</evidence>
<name>A0ABR8T0V1_9BACL</name>
<evidence type="ECO:0000256" key="4">
    <source>
        <dbReference type="ARBA" id="ARBA00022490"/>
    </source>
</evidence>
<dbReference type="InterPro" id="IPR014182">
    <property type="entry name" value="ADH_Zn_typ-1"/>
</dbReference>
<evidence type="ECO:0000256" key="3">
    <source>
        <dbReference type="ARBA" id="ARBA00011881"/>
    </source>
</evidence>
<dbReference type="InterPro" id="IPR011032">
    <property type="entry name" value="GroES-like_sf"/>
</dbReference>
<dbReference type="CDD" id="cd08252">
    <property type="entry name" value="AL_MDR"/>
    <property type="match status" value="1"/>
</dbReference>
<organism evidence="10 11">
    <name type="scientific">Paenibacillus gallinarum</name>
    <dbReference type="NCBI Taxonomy" id="2762232"/>
    <lineage>
        <taxon>Bacteria</taxon>
        <taxon>Bacillati</taxon>
        <taxon>Bacillota</taxon>
        <taxon>Bacilli</taxon>
        <taxon>Bacillales</taxon>
        <taxon>Paenibacillaceae</taxon>
        <taxon>Paenibacillus</taxon>
    </lineage>
</organism>
<keyword evidence="8" id="KW-0479">Metal-binding</keyword>
<dbReference type="PANTHER" id="PTHR44154">
    <property type="entry name" value="QUINONE OXIDOREDUCTASE"/>
    <property type="match status" value="1"/>
</dbReference>
<reference evidence="10 11" key="1">
    <citation type="submission" date="2020-08" db="EMBL/GenBank/DDBJ databases">
        <title>A Genomic Blueprint of the Chicken Gut Microbiome.</title>
        <authorList>
            <person name="Gilroy R."/>
            <person name="Ravi A."/>
            <person name="Getino M."/>
            <person name="Pursley I."/>
            <person name="Horton D.L."/>
            <person name="Alikhan N.-F."/>
            <person name="Baker D."/>
            <person name="Gharbi K."/>
            <person name="Hall N."/>
            <person name="Watson M."/>
            <person name="Adriaenssens E.M."/>
            <person name="Foster-Nyarko E."/>
            <person name="Jarju S."/>
            <person name="Secka A."/>
            <person name="Antonio M."/>
            <person name="Oren A."/>
            <person name="Chaudhuri R."/>
            <person name="La Ragione R.M."/>
            <person name="Hildebrand F."/>
            <person name="Pallen M.J."/>
        </authorList>
    </citation>
    <scope>NUCLEOTIDE SEQUENCE [LARGE SCALE GENOMIC DNA]</scope>
    <source>
        <strain evidence="10 11">Sa2BVA9</strain>
    </source>
</reference>
<dbReference type="RefSeq" id="WP_191801404.1">
    <property type="nucleotide sequence ID" value="NZ_JACSQL010000006.1"/>
</dbReference>